<dbReference type="PANTHER" id="PTHR28089">
    <property type="entry name" value="PROTEIN ZDS1-RELATED"/>
    <property type="match status" value="1"/>
</dbReference>
<dbReference type="AlphaFoldDB" id="A0AA38Q2H2"/>
<feature type="compositionally biased region" description="Basic and acidic residues" evidence="1">
    <location>
        <begin position="293"/>
        <end position="308"/>
    </location>
</feature>
<feature type="region of interest" description="Disordered" evidence="1">
    <location>
        <begin position="104"/>
        <end position="180"/>
    </location>
</feature>
<protein>
    <recommendedName>
        <fullName evidence="2">Protein Zds1 C-terminal domain-containing protein</fullName>
    </recommendedName>
</protein>
<feature type="compositionally biased region" description="Polar residues" evidence="1">
    <location>
        <begin position="35"/>
        <end position="45"/>
    </location>
</feature>
<feature type="compositionally biased region" description="Low complexity" evidence="1">
    <location>
        <begin position="770"/>
        <end position="783"/>
    </location>
</feature>
<feature type="compositionally biased region" description="Polar residues" evidence="1">
    <location>
        <begin position="395"/>
        <end position="422"/>
    </location>
</feature>
<dbReference type="SMART" id="SM01327">
    <property type="entry name" value="Zds_C"/>
    <property type="match status" value="1"/>
</dbReference>
<dbReference type="GO" id="GO:0010971">
    <property type="term" value="P:positive regulation of G2/M transition of mitotic cell cycle"/>
    <property type="evidence" value="ECO:0007669"/>
    <property type="project" value="TreeGrafter"/>
</dbReference>
<feature type="compositionally biased region" description="Low complexity" evidence="1">
    <location>
        <begin position="46"/>
        <end position="73"/>
    </location>
</feature>
<dbReference type="GO" id="GO:0030010">
    <property type="term" value="P:establishment of cell polarity"/>
    <property type="evidence" value="ECO:0007669"/>
    <property type="project" value="TreeGrafter"/>
</dbReference>
<evidence type="ECO:0000256" key="1">
    <source>
        <dbReference type="SAM" id="MobiDB-lite"/>
    </source>
</evidence>
<gene>
    <name evidence="3" type="ORF">F5890DRAFT_998823</name>
</gene>
<feature type="compositionally biased region" description="Basic and acidic residues" evidence="1">
    <location>
        <begin position="628"/>
        <end position="671"/>
    </location>
</feature>
<evidence type="ECO:0000259" key="2">
    <source>
        <dbReference type="SMART" id="SM01327"/>
    </source>
</evidence>
<dbReference type="Pfam" id="PF08632">
    <property type="entry name" value="Zds_C"/>
    <property type="match status" value="1"/>
</dbReference>
<feature type="compositionally biased region" description="Low complexity" evidence="1">
    <location>
        <begin position="435"/>
        <end position="448"/>
    </location>
</feature>
<feature type="compositionally biased region" description="Low complexity" evidence="1">
    <location>
        <begin position="609"/>
        <end position="623"/>
    </location>
</feature>
<feature type="domain" description="Protein Zds1 C-terminal" evidence="2">
    <location>
        <begin position="550"/>
        <end position="602"/>
    </location>
</feature>
<evidence type="ECO:0000313" key="4">
    <source>
        <dbReference type="Proteomes" id="UP001163850"/>
    </source>
</evidence>
<feature type="compositionally biased region" description="Low complexity" evidence="1">
    <location>
        <begin position="122"/>
        <end position="134"/>
    </location>
</feature>
<accession>A0AA38Q2H2</accession>
<dbReference type="Proteomes" id="UP001163850">
    <property type="component" value="Unassembled WGS sequence"/>
</dbReference>
<name>A0AA38Q2H2_9AGAR</name>
<sequence>MQPSTYDIQREVEALRDIRRRSTTPGALIIDPDLPNQTSPSSPTYSWSAGSTTDDSSSSSHEDGSSSSTGHTTVETDNSTDDPFHLFWVPASVHPEIAPAEFREFLREHSRSPPPADGAPVSRSGSFSSLSSGGLDRKKSMLSRQYRPSENDGVEEQEERIVPLSRTRSTRYGNQGPQLTISDLQKLEELAEEASESDDPSKLRNILRRSLSLNISPTAIEQMKNMPDMGDEADAPIIIPPRGQILRRTNRTKIRKPALPGDGGGHRFGASRRGGRTAAAAVAAAATITSERTSSDHSSSDHEPETRPRLLSNEFPTGRPDSFSEETSIYDAYVNEEEDVQPSTVPVATSPPPQEEVTETPRVSLQQPSIPDLPLVPVPVPALVQPLPNAEIQPVSAQPTPDTVLHQPQPQRLLTPQVTSDLSPPSRTPSPPSSPITEPSAAPPSFLSSPPPPHHQHHRKEKDKKGLFGKWGSDKSGKKAKDHNRSESAEKEKEKDSGFFGSLFGGKKSKDSEGSAQTSSAHGHTAGREAAQALLGASKSSKSYQPPPSPGAQAINNYSRYPIHVERAIYRLSHIKLANPRRPLYEQVLISNLMFWYLGVINKAQNPQANGAGQSVAGGAAASTDTEQQEKEQTEAEQREKERQEQERQEREQREQREREMELKKQKEAPPKRGPLTKPAPMGTGGGRRAEIPIRGPQYEMQHREMEQAYGGYAGYNGGTAAQQNMPQGRRSPGQGQRVPLSPQSAPRLVQPADSQTPDNFYYPPDSMVQNQPQQSMYAQQQQRLPPGAMPPVEKSAWSTPGSPRQSNSSPPPLLGSSPQRRSRSPPNAYNQQGIYGNNMSAGGGRTPGRSLSATAVPSSSPSPPNMNGRIRKGVSAHAVPPKARPRTPESQLLAYETNGAAEEEDVPLAVWQQQRKR</sequence>
<dbReference type="GO" id="GO:0005737">
    <property type="term" value="C:cytoplasm"/>
    <property type="evidence" value="ECO:0007669"/>
    <property type="project" value="TreeGrafter"/>
</dbReference>
<dbReference type="InterPro" id="IPR013941">
    <property type="entry name" value="ZDS1_C"/>
</dbReference>
<feature type="compositionally biased region" description="Polar residues" evidence="1">
    <location>
        <begin position="166"/>
        <end position="180"/>
    </location>
</feature>
<feature type="region of interest" description="Disordered" evidence="1">
    <location>
        <begin position="226"/>
        <end position="556"/>
    </location>
</feature>
<evidence type="ECO:0000313" key="3">
    <source>
        <dbReference type="EMBL" id="KAJ3986354.1"/>
    </source>
</evidence>
<feature type="compositionally biased region" description="Low complexity" evidence="1">
    <location>
        <begin position="815"/>
        <end position="828"/>
    </location>
</feature>
<dbReference type="PANTHER" id="PTHR28089:SF1">
    <property type="entry name" value="PROTEIN ZDS1-RELATED"/>
    <property type="match status" value="1"/>
</dbReference>
<proteinExistence type="predicted"/>
<feature type="compositionally biased region" description="Basic and acidic residues" evidence="1">
    <location>
        <begin position="472"/>
        <end position="497"/>
    </location>
</feature>
<dbReference type="InterPro" id="IPR040206">
    <property type="entry name" value="Zds1/2"/>
</dbReference>
<feature type="region of interest" description="Disordered" evidence="1">
    <location>
        <begin position="609"/>
        <end position="892"/>
    </location>
</feature>
<reference evidence="3" key="1">
    <citation type="submission" date="2022-08" db="EMBL/GenBank/DDBJ databases">
        <authorList>
            <consortium name="DOE Joint Genome Institute"/>
            <person name="Min B."/>
            <person name="Riley R."/>
            <person name="Sierra-Patev S."/>
            <person name="Naranjo-Ortiz M."/>
            <person name="Looney B."/>
            <person name="Konkel Z."/>
            <person name="Slot J.C."/>
            <person name="Sakamoto Y."/>
            <person name="Steenwyk J.L."/>
            <person name="Rokas A."/>
            <person name="Carro J."/>
            <person name="Camarero S."/>
            <person name="Ferreira P."/>
            <person name="Molpeceres G."/>
            <person name="Ruiz-Duenas F.J."/>
            <person name="Serrano A."/>
            <person name="Henrissat B."/>
            <person name="Drula E."/>
            <person name="Hughes K.W."/>
            <person name="Mata J.L."/>
            <person name="Ishikawa N.K."/>
            <person name="Vargas-Isla R."/>
            <person name="Ushijima S."/>
            <person name="Smith C.A."/>
            <person name="Ahrendt S."/>
            <person name="Andreopoulos W."/>
            <person name="He G."/>
            <person name="Labutti K."/>
            <person name="Lipzen A."/>
            <person name="Ng V."/>
            <person name="Sandor L."/>
            <person name="Barry K."/>
            <person name="Martinez A.T."/>
            <person name="Xiao Y."/>
            <person name="Gibbons J.G."/>
            <person name="Terashima K."/>
            <person name="Hibbett D.S."/>
            <person name="Grigoriev I.V."/>
        </authorList>
    </citation>
    <scope>NUCLEOTIDE SEQUENCE</scope>
    <source>
        <strain evidence="3">TFB7829</strain>
    </source>
</reference>
<feature type="compositionally biased region" description="Low complexity" evidence="1">
    <location>
        <begin position="276"/>
        <end position="292"/>
    </location>
</feature>
<comment type="caution">
    <text evidence="3">The sequence shown here is derived from an EMBL/GenBank/DDBJ whole genome shotgun (WGS) entry which is preliminary data.</text>
</comment>
<dbReference type="EMBL" id="MU801942">
    <property type="protein sequence ID" value="KAJ3986354.1"/>
    <property type="molecule type" value="Genomic_DNA"/>
</dbReference>
<feature type="region of interest" description="Disordered" evidence="1">
    <location>
        <begin position="899"/>
        <end position="918"/>
    </location>
</feature>
<organism evidence="3 4">
    <name type="scientific">Lentinula detonsa</name>
    <dbReference type="NCBI Taxonomy" id="2804962"/>
    <lineage>
        <taxon>Eukaryota</taxon>
        <taxon>Fungi</taxon>
        <taxon>Dikarya</taxon>
        <taxon>Basidiomycota</taxon>
        <taxon>Agaricomycotina</taxon>
        <taxon>Agaricomycetes</taxon>
        <taxon>Agaricomycetidae</taxon>
        <taxon>Agaricales</taxon>
        <taxon>Marasmiineae</taxon>
        <taxon>Omphalotaceae</taxon>
        <taxon>Lentinula</taxon>
    </lineage>
</organism>
<feature type="region of interest" description="Disordered" evidence="1">
    <location>
        <begin position="17"/>
        <end position="85"/>
    </location>
</feature>
<feature type="compositionally biased region" description="Polar residues" evidence="1">
    <location>
        <begin position="829"/>
        <end position="841"/>
    </location>
</feature>